<protein>
    <submittedName>
        <fullName evidence="2">DUF2809 domain-containing protein</fullName>
    </submittedName>
</protein>
<feature type="transmembrane region" description="Helical" evidence="1">
    <location>
        <begin position="90"/>
        <end position="117"/>
    </location>
</feature>
<keyword evidence="3" id="KW-1185">Reference proteome</keyword>
<accession>A0ABW3JLX1</accession>
<dbReference type="Proteomes" id="UP001597061">
    <property type="component" value="Unassembled WGS sequence"/>
</dbReference>
<evidence type="ECO:0000256" key="1">
    <source>
        <dbReference type="SAM" id="Phobius"/>
    </source>
</evidence>
<keyword evidence="1" id="KW-0812">Transmembrane</keyword>
<dbReference type="Pfam" id="PF10990">
    <property type="entry name" value="DUF2809"/>
    <property type="match status" value="1"/>
</dbReference>
<dbReference type="EMBL" id="JBHTJI010000042">
    <property type="protein sequence ID" value="MFD0991452.1"/>
    <property type="molecule type" value="Genomic_DNA"/>
</dbReference>
<feature type="transmembrane region" description="Helical" evidence="1">
    <location>
        <begin position="30"/>
        <end position="49"/>
    </location>
</feature>
<dbReference type="InterPro" id="IPR021257">
    <property type="entry name" value="DUF2809"/>
</dbReference>
<feature type="transmembrane region" description="Helical" evidence="1">
    <location>
        <begin position="61"/>
        <end position="84"/>
    </location>
</feature>
<proteinExistence type="predicted"/>
<gene>
    <name evidence="2" type="ORF">ACFQ1R_15235</name>
</gene>
<keyword evidence="1" id="KW-1133">Transmembrane helix</keyword>
<feature type="transmembrane region" description="Helical" evidence="1">
    <location>
        <begin position="7"/>
        <end position="24"/>
    </location>
</feature>
<keyword evidence="1" id="KW-0472">Membrane</keyword>
<reference evidence="3" key="1">
    <citation type="journal article" date="2019" name="Int. J. Syst. Evol. Microbiol.">
        <title>The Global Catalogue of Microorganisms (GCM) 10K type strain sequencing project: providing services to taxonomists for standard genome sequencing and annotation.</title>
        <authorList>
            <consortium name="The Broad Institute Genomics Platform"/>
            <consortium name="The Broad Institute Genome Sequencing Center for Infectious Disease"/>
            <person name="Wu L."/>
            <person name="Ma J."/>
        </authorList>
    </citation>
    <scope>NUCLEOTIDE SEQUENCE [LARGE SCALE GENOMIC DNA]</scope>
    <source>
        <strain evidence="3">CCUG 62414</strain>
    </source>
</reference>
<organism evidence="2 3">
    <name type="scientific">Mariniflexile jejuense</name>
    <dbReference type="NCBI Taxonomy" id="1173582"/>
    <lineage>
        <taxon>Bacteria</taxon>
        <taxon>Pseudomonadati</taxon>
        <taxon>Bacteroidota</taxon>
        <taxon>Flavobacteriia</taxon>
        <taxon>Flavobacteriales</taxon>
        <taxon>Flavobacteriaceae</taxon>
        <taxon>Mariniflexile</taxon>
    </lineage>
</organism>
<name>A0ABW3JLX1_9FLAO</name>
<dbReference type="RefSeq" id="WP_379927129.1">
    <property type="nucleotide sequence ID" value="NZ_JBHTJI010000042.1"/>
</dbReference>
<sequence length="127" mass="14572">MKLHFNKTYLAITIILLIIEILIAKYLKTGFIRHTFGDFLVVILMYCFFKSFLEINSLKLAISVLIFSFIIEFLQLANLLSLLNLQNNKFVSIVLGSTFNVTDLIAYTLGIIITLIIEFQSQKLCTK</sequence>
<evidence type="ECO:0000313" key="3">
    <source>
        <dbReference type="Proteomes" id="UP001597061"/>
    </source>
</evidence>
<evidence type="ECO:0000313" key="2">
    <source>
        <dbReference type="EMBL" id="MFD0991452.1"/>
    </source>
</evidence>
<comment type="caution">
    <text evidence="2">The sequence shown here is derived from an EMBL/GenBank/DDBJ whole genome shotgun (WGS) entry which is preliminary data.</text>
</comment>